<evidence type="ECO:0000256" key="17">
    <source>
        <dbReference type="SAM" id="Phobius"/>
    </source>
</evidence>
<feature type="domain" description="TIR" evidence="19">
    <location>
        <begin position="657"/>
        <end position="800"/>
    </location>
</feature>
<dbReference type="Pfam" id="PF13855">
    <property type="entry name" value="LRR_8"/>
    <property type="match status" value="2"/>
</dbReference>
<gene>
    <name evidence="20" type="primary">tlr18</name>
</gene>
<evidence type="ECO:0000256" key="12">
    <source>
        <dbReference type="ARBA" id="ARBA00023170"/>
    </source>
</evidence>
<dbReference type="Pfam" id="PF01582">
    <property type="entry name" value="TIR"/>
    <property type="match status" value="1"/>
</dbReference>
<dbReference type="FunFam" id="3.40.50.10140:FF:000001">
    <property type="entry name" value="Toll-like receptor 2"/>
    <property type="match status" value="1"/>
</dbReference>
<dbReference type="OMA" id="CSDAEWV"/>
<evidence type="ECO:0000256" key="14">
    <source>
        <dbReference type="ARBA" id="ARBA00023198"/>
    </source>
</evidence>
<dbReference type="SMART" id="SM00369">
    <property type="entry name" value="LRR_TYP"/>
    <property type="match status" value="7"/>
</dbReference>
<dbReference type="GO" id="GO:0006954">
    <property type="term" value="P:inflammatory response"/>
    <property type="evidence" value="ECO:0007669"/>
    <property type="project" value="UniProtKB-UniRule"/>
</dbReference>
<dbReference type="SMART" id="SM00255">
    <property type="entry name" value="TIR"/>
    <property type="match status" value="1"/>
</dbReference>
<dbReference type="AlphaFoldDB" id="A0A4W4FZW1"/>
<evidence type="ECO:0000313" key="20">
    <source>
        <dbReference type="Ensembl" id="ENSEEEP00000030673.2"/>
    </source>
</evidence>
<keyword evidence="14 15" id="KW-0395">Inflammatory response</keyword>
<dbReference type="GO" id="GO:0045087">
    <property type="term" value="P:innate immune response"/>
    <property type="evidence" value="ECO:0007669"/>
    <property type="project" value="UniProtKB-UniRule"/>
</dbReference>
<protein>
    <recommendedName>
        <fullName evidence="19">TIR domain-containing protein</fullName>
    </recommendedName>
</protein>
<evidence type="ECO:0000256" key="15">
    <source>
        <dbReference type="PIRNR" id="PIRNR037595"/>
    </source>
</evidence>
<dbReference type="Gene3D" id="3.80.10.10">
    <property type="entry name" value="Ribonuclease Inhibitor"/>
    <property type="match status" value="1"/>
</dbReference>
<reference evidence="21" key="1">
    <citation type="journal article" date="2014" name="Science">
        <title>Nonhuman genetics. Genomic basis for the convergent evolution of electric organs.</title>
        <authorList>
            <person name="Gallant J.R."/>
            <person name="Traeger L.L."/>
            <person name="Volkening J.D."/>
            <person name="Moffett H."/>
            <person name="Chen P.H."/>
            <person name="Novina C.D."/>
            <person name="Phillips G.N.Jr."/>
            <person name="Anand R."/>
            <person name="Wells G.B."/>
            <person name="Pinch M."/>
            <person name="Guth R."/>
            <person name="Unguez G.A."/>
            <person name="Albert J.S."/>
            <person name="Zakon H.H."/>
            <person name="Samanta M.P."/>
            <person name="Sussman M.R."/>
        </authorList>
    </citation>
    <scope>NUCLEOTIDE SEQUENCE [LARGE SCALE GENOMIC DNA]</scope>
</reference>
<evidence type="ECO:0000256" key="8">
    <source>
        <dbReference type="ARBA" id="ARBA00022859"/>
    </source>
</evidence>
<dbReference type="Gene3D" id="3.40.50.10140">
    <property type="entry name" value="Toll/interleukin-1 receptor homology (TIR) domain"/>
    <property type="match status" value="1"/>
</dbReference>
<dbReference type="Pfam" id="PF12799">
    <property type="entry name" value="LRR_4"/>
    <property type="match status" value="1"/>
</dbReference>
<feature type="disulfide bond" evidence="16">
    <location>
        <begin position="441"/>
        <end position="464"/>
    </location>
</feature>
<name>A0A4W4FZW1_ELEEL</name>
<evidence type="ECO:0000256" key="13">
    <source>
        <dbReference type="ARBA" id="ARBA00023180"/>
    </source>
</evidence>
<dbReference type="InterPro" id="IPR000157">
    <property type="entry name" value="TIR_dom"/>
</dbReference>
<comment type="similarity">
    <text evidence="2 15">Belongs to the Toll-like receptor family.</text>
</comment>
<dbReference type="Proteomes" id="UP000314983">
    <property type="component" value="Chromosome 10"/>
</dbReference>
<dbReference type="InterPro" id="IPR017241">
    <property type="entry name" value="Toll-like_receptor"/>
</dbReference>
<evidence type="ECO:0000256" key="16">
    <source>
        <dbReference type="PIRSR" id="PIRSR037595-2"/>
    </source>
</evidence>
<dbReference type="SUPFAM" id="SSF52058">
    <property type="entry name" value="L domain-like"/>
    <property type="match status" value="1"/>
</dbReference>
<dbReference type="GeneTree" id="ENSGT00940000164422"/>
<reference evidence="21" key="2">
    <citation type="journal article" date="2017" name="Sci. Adv.">
        <title>A tail of two voltages: Proteomic comparison of the three electric organs of the electric eel.</title>
        <authorList>
            <person name="Traeger L.L."/>
            <person name="Sabat G."/>
            <person name="Barrett-Wilt G.A."/>
            <person name="Wells G.B."/>
            <person name="Sussman M.R."/>
        </authorList>
    </citation>
    <scope>NUCLEOTIDE SEQUENCE [LARGE SCALE GENOMIC DNA]</scope>
</reference>
<keyword evidence="7" id="KW-0677">Repeat</keyword>
<dbReference type="STRING" id="8005.ENSEEEP00000030673"/>
<evidence type="ECO:0000256" key="10">
    <source>
        <dbReference type="ARBA" id="ARBA00023027"/>
    </source>
</evidence>
<evidence type="ECO:0000256" key="1">
    <source>
        <dbReference type="ARBA" id="ARBA00004479"/>
    </source>
</evidence>
<dbReference type="PANTHER" id="PTHR24365:SF26">
    <property type="entry name" value="TOLL-LIKE RECEPTOR 18"/>
    <property type="match status" value="1"/>
</dbReference>
<dbReference type="InterPro" id="IPR001611">
    <property type="entry name" value="Leu-rich_rpt"/>
</dbReference>
<dbReference type="InterPro" id="IPR035897">
    <property type="entry name" value="Toll_tir_struct_dom_sf"/>
</dbReference>
<feature type="chain" id="PRO_5044338016" description="TIR domain-containing protein" evidence="18">
    <location>
        <begin position="26"/>
        <end position="865"/>
    </location>
</feature>
<proteinExistence type="inferred from homology"/>
<feature type="transmembrane region" description="Helical" evidence="17">
    <location>
        <begin position="604"/>
        <end position="627"/>
    </location>
</feature>
<keyword evidence="13" id="KW-0325">Glycoprotein</keyword>
<evidence type="ECO:0000256" key="2">
    <source>
        <dbReference type="ARBA" id="ARBA00009634"/>
    </source>
</evidence>
<evidence type="ECO:0000256" key="18">
    <source>
        <dbReference type="SAM" id="SignalP"/>
    </source>
</evidence>
<dbReference type="Ensembl" id="ENSEEET00000031037.2">
    <property type="protein sequence ID" value="ENSEEEP00000030673.2"/>
    <property type="gene ID" value="ENSEEEG00000014677.2"/>
</dbReference>
<evidence type="ECO:0000256" key="5">
    <source>
        <dbReference type="ARBA" id="ARBA00022692"/>
    </source>
</evidence>
<dbReference type="FunFam" id="3.80.10.10:FF:000046">
    <property type="entry name" value="Toll-like receptor 2"/>
    <property type="match status" value="1"/>
</dbReference>
<evidence type="ECO:0000256" key="7">
    <source>
        <dbReference type="ARBA" id="ARBA00022737"/>
    </source>
</evidence>
<dbReference type="InterPro" id="IPR032675">
    <property type="entry name" value="LRR_dom_sf"/>
</dbReference>
<keyword evidence="3 15" id="KW-0399">Innate immunity</keyword>
<comment type="subcellular location">
    <subcellularLocation>
        <location evidence="1">Membrane</location>
        <topology evidence="1">Single-pass type I membrane protein</topology>
    </subcellularLocation>
</comment>
<dbReference type="PANTHER" id="PTHR24365">
    <property type="entry name" value="TOLL-LIKE RECEPTOR"/>
    <property type="match status" value="1"/>
</dbReference>
<keyword evidence="4" id="KW-0433">Leucine-rich repeat</keyword>
<keyword evidence="9 17" id="KW-1133">Transmembrane helix</keyword>
<dbReference type="InterPro" id="IPR025875">
    <property type="entry name" value="Leu-rich_rpt_4"/>
</dbReference>
<dbReference type="PIRSF" id="PIRSF037595">
    <property type="entry name" value="Toll-like_receptor"/>
    <property type="match status" value="1"/>
</dbReference>
<dbReference type="SUPFAM" id="SSF52200">
    <property type="entry name" value="Toll/Interleukin receptor TIR domain"/>
    <property type="match status" value="1"/>
</dbReference>
<keyword evidence="21" id="KW-1185">Reference proteome</keyword>
<feature type="signal peptide" evidence="18">
    <location>
        <begin position="1"/>
        <end position="25"/>
    </location>
</feature>
<keyword evidence="11 17" id="KW-0472">Membrane</keyword>
<evidence type="ECO:0000256" key="6">
    <source>
        <dbReference type="ARBA" id="ARBA00022729"/>
    </source>
</evidence>
<dbReference type="InterPro" id="IPR003591">
    <property type="entry name" value="Leu-rich_rpt_typical-subtyp"/>
</dbReference>
<evidence type="ECO:0000256" key="11">
    <source>
        <dbReference type="ARBA" id="ARBA00023136"/>
    </source>
</evidence>
<accession>A0A4W4FZW1</accession>
<reference evidence="20" key="3">
    <citation type="submission" date="2020-05" db="EMBL/GenBank/DDBJ databases">
        <title>Electrophorus electricus (electric eel) genome, fEleEle1, primary haplotype.</title>
        <authorList>
            <person name="Myers G."/>
            <person name="Meyer A."/>
            <person name="Fedrigo O."/>
            <person name="Formenti G."/>
            <person name="Rhie A."/>
            <person name="Tracey A."/>
            <person name="Sims Y."/>
            <person name="Jarvis E.D."/>
        </authorList>
    </citation>
    <scope>NUCLEOTIDE SEQUENCE [LARGE SCALE GENOMIC DNA]</scope>
</reference>
<reference evidence="20" key="4">
    <citation type="submission" date="2025-08" db="UniProtKB">
        <authorList>
            <consortium name="Ensembl"/>
        </authorList>
    </citation>
    <scope>IDENTIFICATION</scope>
</reference>
<evidence type="ECO:0000313" key="21">
    <source>
        <dbReference type="Proteomes" id="UP000314983"/>
    </source>
</evidence>
<evidence type="ECO:0000259" key="19">
    <source>
        <dbReference type="PROSITE" id="PS50104"/>
    </source>
</evidence>
<evidence type="ECO:0000256" key="3">
    <source>
        <dbReference type="ARBA" id="ARBA00022588"/>
    </source>
</evidence>
<evidence type="ECO:0000256" key="4">
    <source>
        <dbReference type="ARBA" id="ARBA00022614"/>
    </source>
</evidence>
<dbReference type="GO" id="GO:0005886">
    <property type="term" value="C:plasma membrane"/>
    <property type="evidence" value="ECO:0007669"/>
    <property type="project" value="TreeGrafter"/>
</dbReference>
<dbReference type="PROSITE" id="PS50104">
    <property type="entry name" value="TIR"/>
    <property type="match status" value="1"/>
</dbReference>
<keyword evidence="16" id="KW-1015">Disulfide bond</keyword>
<reference evidence="20" key="5">
    <citation type="submission" date="2025-09" db="UniProtKB">
        <authorList>
            <consortium name="Ensembl"/>
        </authorList>
    </citation>
    <scope>IDENTIFICATION</scope>
</reference>
<keyword evidence="6 18" id="KW-0732">Signal</keyword>
<dbReference type="GO" id="GO:0002224">
    <property type="term" value="P:toll-like receptor signaling pathway"/>
    <property type="evidence" value="ECO:0007669"/>
    <property type="project" value="InterPro"/>
</dbReference>
<evidence type="ECO:0000256" key="9">
    <source>
        <dbReference type="ARBA" id="ARBA00022989"/>
    </source>
</evidence>
<keyword evidence="12 15" id="KW-0675">Receptor</keyword>
<dbReference type="PROSITE" id="PS51450">
    <property type="entry name" value="LRR"/>
    <property type="match status" value="3"/>
</dbReference>
<sequence>MAGVFTLLRLVFGFQATLLTVPVRAEQSCLITTDQRAAQCRGLHLEHVPVGHLPPSLEQVDLSYNFIQVIRNRDFVGLPLLRALWLQFNNISVIEDEAFQGNPLLEDLNIFNNSLTAIPLKALSPLSKLKSLDMSNNLYTVTALGGVFLNFKDLKILSIGGPLVCILKNGDLDALQNLSLEKFAIKTGSSLDVYETGYLKDITTKNMWLDVAIDNRTHALPMILKDLANKTFQVLRFRNLFEFKYYSGKEDLFYGLQYINSQQLVFYRGKFNEELLRMALVNLQKSPIKVLQLLFIDFARSQTFVNSEQESSVTNLALDLMVLSDISNPDILRFDWRFTWFNKIRHLCIHNVNFNTVPCDAWQEMRGVEILDISNNQLKDSYLFNQQCDYNEILQSLHSFNLSNNQLTSLSSFASLAGEFKQLRTIDISHNKLGTEGNRICYWKQNISKVIANHNNMVIDSFKCLPITVSYLDLSYCNLDQLDMDFFNKAINLKELHLSNNKIKFIPSGWKSYNLKSLSLDGNSFGIISMSYFKEMPTLEQLRAGNNPYHCTCELHVFIQETTVQGKVNITDWPEDYKCYHPENLLNTMISHYFPGHVACDIRLIVIISVVTTASIVLFVMLMCYFLNVPWYAKATYQIIRAKYRAHKEGGRLSVEYSFHAFISYSHSDAEWVRDQLLSYLENCQPPYRICIHERDFTPGKWIIDNIIQNIENSCKVIFVLSHHFVNSEWCNYELYFAQQRAIGKTFSDVILVVKEPINPDTLPSKYCKLKKMLSTKTYLEWPQHPKQQAFFWAQLKSVLGNPNLKQEFSGINRSRFSRGSGVSIAELPQENQRPMDDINDTVGLNIKDNGQVCHAECTPQYTVT</sequence>
<keyword evidence="10" id="KW-0520">NAD</keyword>
<dbReference type="GO" id="GO:0004888">
    <property type="term" value="F:transmembrane signaling receptor activity"/>
    <property type="evidence" value="ECO:0007669"/>
    <property type="project" value="InterPro"/>
</dbReference>
<organism evidence="20 21">
    <name type="scientific">Electrophorus electricus</name>
    <name type="common">Electric eel</name>
    <name type="synonym">Gymnotus electricus</name>
    <dbReference type="NCBI Taxonomy" id="8005"/>
    <lineage>
        <taxon>Eukaryota</taxon>
        <taxon>Metazoa</taxon>
        <taxon>Chordata</taxon>
        <taxon>Craniata</taxon>
        <taxon>Vertebrata</taxon>
        <taxon>Euteleostomi</taxon>
        <taxon>Actinopterygii</taxon>
        <taxon>Neopterygii</taxon>
        <taxon>Teleostei</taxon>
        <taxon>Ostariophysi</taxon>
        <taxon>Gymnotiformes</taxon>
        <taxon>Gymnotoidei</taxon>
        <taxon>Gymnotidae</taxon>
        <taxon>Electrophorus</taxon>
    </lineage>
</organism>
<keyword evidence="5 17" id="KW-0812">Transmembrane</keyword>
<feature type="disulfide bond" evidence="16">
    <location>
        <begin position="359"/>
        <end position="388"/>
    </location>
</feature>
<keyword evidence="8 15" id="KW-0391">Immunity</keyword>